<dbReference type="Proteomes" id="UP001162162">
    <property type="component" value="Unassembled WGS sequence"/>
</dbReference>
<comment type="caution">
    <text evidence="1">The sequence shown here is derived from an EMBL/GenBank/DDBJ whole genome shotgun (WGS) entry which is preliminary data.</text>
</comment>
<name>A0AAV8XQY8_9CUCU</name>
<accession>A0AAV8XQY8</accession>
<dbReference type="AlphaFoldDB" id="A0AAV8XQY8"/>
<evidence type="ECO:0000313" key="1">
    <source>
        <dbReference type="EMBL" id="KAJ8940878.1"/>
    </source>
</evidence>
<organism evidence="1 2">
    <name type="scientific">Aromia moschata</name>
    <dbReference type="NCBI Taxonomy" id="1265417"/>
    <lineage>
        <taxon>Eukaryota</taxon>
        <taxon>Metazoa</taxon>
        <taxon>Ecdysozoa</taxon>
        <taxon>Arthropoda</taxon>
        <taxon>Hexapoda</taxon>
        <taxon>Insecta</taxon>
        <taxon>Pterygota</taxon>
        <taxon>Neoptera</taxon>
        <taxon>Endopterygota</taxon>
        <taxon>Coleoptera</taxon>
        <taxon>Polyphaga</taxon>
        <taxon>Cucujiformia</taxon>
        <taxon>Chrysomeloidea</taxon>
        <taxon>Cerambycidae</taxon>
        <taxon>Cerambycinae</taxon>
        <taxon>Callichromatini</taxon>
        <taxon>Aromia</taxon>
    </lineage>
</organism>
<evidence type="ECO:0000313" key="2">
    <source>
        <dbReference type="Proteomes" id="UP001162162"/>
    </source>
</evidence>
<proteinExistence type="predicted"/>
<reference evidence="1" key="1">
    <citation type="journal article" date="2023" name="Insect Mol. Biol.">
        <title>Genome sequencing provides insights into the evolution of gene families encoding plant cell wall-degrading enzymes in longhorned beetles.</title>
        <authorList>
            <person name="Shin N.R."/>
            <person name="Okamura Y."/>
            <person name="Kirsch R."/>
            <person name="Pauchet Y."/>
        </authorList>
    </citation>
    <scope>NUCLEOTIDE SEQUENCE</scope>
    <source>
        <strain evidence="1">AMC_N1</strain>
    </source>
</reference>
<gene>
    <name evidence="1" type="ORF">NQ318_000615</name>
</gene>
<dbReference type="EMBL" id="JAPWTK010000404">
    <property type="protein sequence ID" value="KAJ8940878.1"/>
    <property type="molecule type" value="Genomic_DNA"/>
</dbReference>
<keyword evidence="2" id="KW-1185">Reference proteome</keyword>
<protein>
    <submittedName>
        <fullName evidence="1">Uncharacterized protein</fullName>
    </submittedName>
</protein>
<sequence length="153" mass="17002">MKQQFCRPNTYLKFILFISEDKNKIAEEENRIPSEINMANEDPGLFETVKSTLTSLQEVPCGEFLMVVFGGHLSELTNQHSPLVQSVKYVTENTNPENTLIVVTGTCQGQEAGKDTMININEDAMNDHNNVRSLEGCAVLPVFAKGAVPGYDY</sequence>